<evidence type="ECO:0000256" key="4">
    <source>
        <dbReference type="ARBA" id="ARBA00022833"/>
    </source>
</evidence>
<dbReference type="Gene3D" id="3.60.15.10">
    <property type="entry name" value="Ribonuclease Z/Hydroxyacylglutathione hydrolase-like"/>
    <property type="match status" value="1"/>
</dbReference>
<evidence type="ECO:0000256" key="2">
    <source>
        <dbReference type="ARBA" id="ARBA00022723"/>
    </source>
</evidence>
<dbReference type="SUPFAM" id="SSF56281">
    <property type="entry name" value="Metallo-hydrolase/oxidoreductase"/>
    <property type="match status" value="1"/>
</dbReference>
<keyword evidence="2" id="KW-0479">Metal-binding</keyword>
<keyword evidence="3" id="KW-0378">Hydrolase</keyword>
<keyword evidence="4" id="KW-0862">Zinc</keyword>
<dbReference type="EMBL" id="UINC01035096">
    <property type="protein sequence ID" value="SVB26958.1"/>
    <property type="molecule type" value="Genomic_DNA"/>
</dbReference>
<dbReference type="PANTHER" id="PTHR46233">
    <property type="entry name" value="HYDROXYACYLGLUTATHIONE HYDROLASE GLOC"/>
    <property type="match status" value="1"/>
</dbReference>
<dbReference type="AlphaFoldDB" id="A0A382CL57"/>
<comment type="cofactor">
    <cofactor evidence="1">
        <name>Zn(2+)</name>
        <dbReference type="ChEBI" id="CHEBI:29105"/>
    </cofactor>
</comment>
<organism evidence="6">
    <name type="scientific">marine metagenome</name>
    <dbReference type="NCBI Taxonomy" id="408172"/>
    <lineage>
        <taxon>unclassified sequences</taxon>
        <taxon>metagenomes</taxon>
        <taxon>ecological metagenomes</taxon>
    </lineage>
</organism>
<evidence type="ECO:0000313" key="6">
    <source>
        <dbReference type="EMBL" id="SVB26958.1"/>
    </source>
</evidence>
<reference evidence="6" key="1">
    <citation type="submission" date="2018-05" db="EMBL/GenBank/DDBJ databases">
        <authorList>
            <person name="Lanie J.A."/>
            <person name="Ng W.-L."/>
            <person name="Kazmierczak K.M."/>
            <person name="Andrzejewski T.M."/>
            <person name="Davidsen T.M."/>
            <person name="Wayne K.J."/>
            <person name="Tettelin H."/>
            <person name="Glass J.I."/>
            <person name="Rusch D."/>
            <person name="Podicherti R."/>
            <person name="Tsui H.-C.T."/>
            <person name="Winkler M.E."/>
        </authorList>
    </citation>
    <scope>NUCLEOTIDE SEQUENCE</scope>
</reference>
<sequence length="214" mass="24828">MKIKTFLGGYDKNLSYLVWCETTGLAGIVDAAVDITEILEFINSKNLILEKLFITHSHFDHIRYLEDLTHQFPQLQLCGYNFPEEEFGDYFRGLTHHEIIPLGTEMLTILHTPGHYPDSICFWNKKDNCVFTGDTMFVGRTGRTIGAKSNISHLYTSIYDKLLKLPPQTIIYSGHHYGFKKIITLKENVRLSSFFQCNSESEFIQVMKQYEKNR</sequence>
<dbReference type="InterPro" id="IPR051453">
    <property type="entry name" value="MBL_Glyoxalase_II"/>
</dbReference>
<protein>
    <recommendedName>
        <fullName evidence="5">Metallo-beta-lactamase domain-containing protein</fullName>
    </recommendedName>
</protein>
<dbReference type="GO" id="GO:0046872">
    <property type="term" value="F:metal ion binding"/>
    <property type="evidence" value="ECO:0007669"/>
    <property type="project" value="UniProtKB-KW"/>
</dbReference>
<dbReference type="Pfam" id="PF00753">
    <property type="entry name" value="Lactamase_B"/>
    <property type="match status" value="1"/>
</dbReference>
<evidence type="ECO:0000256" key="1">
    <source>
        <dbReference type="ARBA" id="ARBA00001947"/>
    </source>
</evidence>
<name>A0A382CL57_9ZZZZ</name>
<dbReference type="InterPro" id="IPR001279">
    <property type="entry name" value="Metallo-B-lactamas"/>
</dbReference>
<dbReference type="SMART" id="SM00849">
    <property type="entry name" value="Lactamase_B"/>
    <property type="match status" value="1"/>
</dbReference>
<evidence type="ECO:0000259" key="5">
    <source>
        <dbReference type="SMART" id="SM00849"/>
    </source>
</evidence>
<dbReference type="PANTHER" id="PTHR46233:SF3">
    <property type="entry name" value="HYDROXYACYLGLUTATHIONE HYDROLASE GLOC"/>
    <property type="match status" value="1"/>
</dbReference>
<gene>
    <name evidence="6" type="ORF">METZ01_LOCUS179812</name>
</gene>
<dbReference type="GO" id="GO:0016787">
    <property type="term" value="F:hydrolase activity"/>
    <property type="evidence" value="ECO:0007669"/>
    <property type="project" value="UniProtKB-KW"/>
</dbReference>
<feature type="domain" description="Metallo-beta-lactamase" evidence="5">
    <location>
        <begin position="12"/>
        <end position="175"/>
    </location>
</feature>
<accession>A0A382CL57</accession>
<evidence type="ECO:0000256" key="3">
    <source>
        <dbReference type="ARBA" id="ARBA00022801"/>
    </source>
</evidence>
<dbReference type="InterPro" id="IPR036866">
    <property type="entry name" value="RibonucZ/Hydroxyglut_hydro"/>
</dbReference>
<proteinExistence type="predicted"/>